<organism evidence="3 4">
    <name type="scientific">Hippocampus comes</name>
    <name type="common">Tiger tail seahorse</name>
    <dbReference type="NCBI Taxonomy" id="109280"/>
    <lineage>
        <taxon>Eukaryota</taxon>
        <taxon>Metazoa</taxon>
        <taxon>Chordata</taxon>
        <taxon>Craniata</taxon>
        <taxon>Vertebrata</taxon>
        <taxon>Euteleostomi</taxon>
        <taxon>Actinopterygii</taxon>
        <taxon>Neopterygii</taxon>
        <taxon>Teleostei</taxon>
        <taxon>Neoteleostei</taxon>
        <taxon>Acanthomorphata</taxon>
        <taxon>Syngnathiaria</taxon>
        <taxon>Syngnathiformes</taxon>
        <taxon>Syngnathoidei</taxon>
        <taxon>Syngnathidae</taxon>
        <taxon>Hippocampus</taxon>
    </lineage>
</organism>
<dbReference type="PANTHER" id="PTHR13198:SF4">
    <property type="entry name" value="E3 UBIQUITIN-PROTEIN LIGASE RNF25"/>
    <property type="match status" value="1"/>
</dbReference>
<dbReference type="PANTHER" id="PTHR13198">
    <property type="entry name" value="RING FINGER PROTEIN 25"/>
    <property type="match status" value="1"/>
</dbReference>
<dbReference type="PROSITE" id="PS50908">
    <property type="entry name" value="RWD"/>
    <property type="match status" value="1"/>
</dbReference>
<sequence>RGRRRMSGQFFPTEATDDHTVQQENELEALASIFEKDFQDLRQKDPWKVKRPPEVHLCLRPKGLNYGQECYVTVELQVKCPPNYPDVPPELELLNVKGLSNDHLQTLQSELTKMAAARCGEVRVNTHTCANVHVFSDTCKPAPRHPGDDLRVGRPHPRIPKRAQQTSPALLPRRDAEESSQTTGETRPGGAAEERPAA</sequence>
<dbReference type="InterPro" id="IPR016135">
    <property type="entry name" value="UBQ-conjugating_enzyme/RWD"/>
</dbReference>
<proteinExistence type="predicted"/>
<dbReference type="GO" id="GO:0005634">
    <property type="term" value="C:nucleus"/>
    <property type="evidence" value="ECO:0007669"/>
    <property type="project" value="TreeGrafter"/>
</dbReference>
<feature type="domain" description="RWD" evidence="2">
    <location>
        <begin position="25"/>
        <end position="138"/>
    </location>
</feature>
<dbReference type="CDD" id="cd23823">
    <property type="entry name" value="RWD_GCN2"/>
    <property type="match status" value="1"/>
</dbReference>
<evidence type="ECO:0000313" key="4">
    <source>
        <dbReference type="Proteomes" id="UP000264820"/>
    </source>
</evidence>
<dbReference type="GO" id="GO:0061630">
    <property type="term" value="F:ubiquitin protein ligase activity"/>
    <property type="evidence" value="ECO:0007669"/>
    <property type="project" value="InterPro"/>
</dbReference>
<evidence type="ECO:0000259" key="2">
    <source>
        <dbReference type="PROSITE" id="PS50908"/>
    </source>
</evidence>
<dbReference type="Pfam" id="PF05773">
    <property type="entry name" value="RWD"/>
    <property type="match status" value="1"/>
</dbReference>
<keyword evidence="4" id="KW-1185">Reference proteome</keyword>
<dbReference type="SMART" id="SM00591">
    <property type="entry name" value="RWD"/>
    <property type="match status" value="1"/>
</dbReference>
<accession>A0A3Q2Z631</accession>
<dbReference type="AlphaFoldDB" id="A0A3Q2Z631"/>
<evidence type="ECO:0000313" key="3">
    <source>
        <dbReference type="Ensembl" id="ENSHCOP00000027148.1"/>
    </source>
</evidence>
<dbReference type="FunFam" id="3.10.110.10:FF:000057">
    <property type="entry name" value="eukaryotic translation initiation factor 2-alpha kinase 4"/>
    <property type="match status" value="1"/>
</dbReference>
<dbReference type="InterPro" id="IPR039133">
    <property type="entry name" value="RNF25"/>
</dbReference>
<reference evidence="3" key="1">
    <citation type="submission" date="2025-08" db="UniProtKB">
        <authorList>
            <consortium name="Ensembl"/>
        </authorList>
    </citation>
    <scope>IDENTIFICATION</scope>
</reference>
<reference evidence="3" key="2">
    <citation type="submission" date="2025-09" db="UniProtKB">
        <authorList>
            <consortium name="Ensembl"/>
        </authorList>
    </citation>
    <scope>IDENTIFICATION</scope>
</reference>
<name>A0A3Q2Z631_HIPCM</name>
<dbReference type="SUPFAM" id="SSF54495">
    <property type="entry name" value="UBC-like"/>
    <property type="match status" value="1"/>
</dbReference>
<dbReference type="GO" id="GO:0016567">
    <property type="term" value="P:protein ubiquitination"/>
    <property type="evidence" value="ECO:0007669"/>
    <property type="project" value="TreeGrafter"/>
</dbReference>
<protein>
    <recommendedName>
        <fullName evidence="2">RWD domain-containing protein</fullName>
    </recommendedName>
</protein>
<dbReference type="Gene3D" id="3.10.110.10">
    <property type="entry name" value="Ubiquitin Conjugating Enzyme"/>
    <property type="match status" value="1"/>
</dbReference>
<dbReference type="Ensembl" id="ENSHCOT00000023009.1">
    <property type="protein sequence ID" value="ENSHCOP00000027148.1"/>
    <property type="gene ID" value="ENSHCOG00000018726.1"/>
</dbReference>
<dbReference type="InterPro" id="IPR006575">
    <property type="entry name" value="RWD_dom"/>
</dbReference>
<dbReference type="GeneTree" id="ENSGT00940000156798"/>
<evidence type="ECO:0000256" key="1">
    <source>
        <dbReference type="SAM" id="MobiDB-lite"/>
    </source>
</evidence>
<feature type="region of interest" description="Disordered" evidence="1">
    <location>
        <begin position="140"/>
        <end position="198"/>
    </location>
</feature>
<dbReference type="Proteomes" id="UP000264820">
    <property type="component" value="Unplaced"/>
</dbReference>
<dbReference type="STRING" id="109280.ENSHCOP00000027148"/>